<dbReference type="Gene3D" id="3.40.50.970">
    <property type="match status" value="1"/>
</dbReference>
<feature type="non-terminal residue" evidence="11">
    <location>
        <position position="390"/>
    </location>
</feature>
<keyword evidence="7" id="KW-0408">Iron</keyword>
<keyword evidence="6" id="KW-0560">Oxidoreductase</keyword>
<keyword evidence="5" id="KW-0249">Electron transport</keyword>
<dbReference type="InterPro" id="IPR050722">
    <property type="entry name" value="Pyruvate:ferred/Flavod_OxRd"/>
</dbReference>
<evidence type="ECO:0000256" key="5">
    <source>
        <dbReference type="ARBA" id="ARBA00022982"/>
    </source>
</evidence>
<name>A0A921N264_9FIRM</name>
<accession>A0A921N264</accession>
<dbReference type="AlphaFoldDB" id="A0A921N264"/>
<evidence type="ECO:0000256" key="1">
    <source>
        <dbReference type="ARBA" id="ARBA00009032"/>
    </source>
</evidence>
<dbReference type="InterPro" id="IPR009014">
    <property type="entry name" value="Transketo_C/PFOR_II"/>
</dbReference>
<keyword evidence="2" id="KW-0813">Transport</keyword>
<dbReference type="Pfam" id="PF01855">
    <property type="entry name" value="POR_N"/>
    <property type="match status" value="1"/>
</dbReference>
<dbReference type="EMBL" id="DYUB01000301">
    <property type="protein sequence ID" value="HJG97350.1"/>
    <property type="molecule type" value="Genomic_DNA"/>
</dbReference>
<protein>
    <submittedName>
        <fullName evidence="11">Pyruvate:ferredoxin (Flavodoxin) oxidoreductase</fullName>
    </submittedName>
</protein>
<evidence type="ECO:0000256" key="2">
    <source>
        <dbReference type="ARBA" id="ARBA00022448"/>
    </source>
</evidence>
<organism evidence="11 12">
    <name type="scientific">Romboutsia timonensis</name>
    <dbReference type="NCBI Taxonomy" id="1776391"/>
    <lineage>
        <taxon>Bacteria</taxon>
        <taxon>Bacillati</taxon>
        <taxon>Bacillota</taxon>
        <taxon>Clostridia</taxon>
        <taxon>Peptostreptococcales</taxon>
        <taxon>Peptostreptococcaceae</taxon>
        <taxon>Romboutsia</taxon>
    </lineage>
</organism>
<evidence type="ECO:0000256" key="3">
    <source>
        <dbReference type="ARBA" id="ARBA00022485"/>
    </source>
</evidence>
<dbReference type="Proteomes" id="UP000776700">
    <property type="component" value="Unassembled WGS sequence"/>
</dbReference>
<dbReference type="PANTHER" id="PTHR32154:SF0">
    <property type="entry name" value="PYRUVATE-FLAVODOXIN OXIDOREDUCTASE-RELATED"/>
    <property type="match status" value="1"/>
</dbReference>
<keyword evidence="11" id="KW-0670">Pyruvate</keyword>
<evidence type="ECO:0000256" key="4">
    <source>
        <dbReference type="ARBA" id="ARBA00022723"/>
    </source>
</evidence>
<dbReference type="SUPFAM" id="SSF52518">
    <property type="entry name" value="Thiamin diphosphate-binding fold (THDP-binding)"/>
    <property type="match status" value="1"/>
</dbReference>
<reference evidence="11" key="1">
    <citation type="journal article" date="2021" name="PeerJ">
        <title>Extensive microbial diversity within the chicken gut microbiome revealed by metagenomics and culture.</title>
        <authorList>
            <person name="Gilroy R."/>
            <person name="Ravi A."/>
            <person name="Getino M."/>
            <person name="Pursley I."/>
            <person name="Horton D.L."/>
            <person name="Alikhan N.F."/>
            <person name="Baker D."/>
            <person name="Gharbi K."/>
            <person name="Hall N."/>
            <person name="Watson M."/>
            <person name="Adriaenssens E.M."/>
            <person name="Foster-Nyarko E."/>
            <person name="Jarju S."/>
            <person name="Secka A."/>
            <person name="Antonio M."/>
            <person name="Oren A."/>
            <person name="Chaudhuri R.R."/>
            <person name="La Ragione R."/>
            <person name="Hildebrand F."/>
            <person name="Pallen M.J."/>
        </authorList>
    </citation>
    <scope>NUCLEOTIDE SEQUENCE</scope>
    <source>
        <strain evidence="11">1277</strain>
    </source>
</reference>
<evidence type="ECO:0000313" key="12">
    <source>
        <dbReference type="Proteomes" id="UP000776700"/>
    </source>
</evidence>
<evidence type="ECO:0000313" key="11">
    <source>
        <dbReference type="EMBL" id="HJG97350.1"/>
    </source>
</evidence>
<evidence type="ECO:0000259" key="9">
    <source>
        <dbReference type="Pfam" id="PF01855"/>
    </source>
</evidence>
<dbReference type="FunFam" id="3.40.50.920:FF:000007">
    <property type="entry name" value="Pyruvate:ferredoxin (Flavodoxin) oxidoreductase"/>
    <property type="match status" value="1"/>
</dbReference>
<reference evidence="11" key="2">
    <citation type="submission" date="2021-09" db="EMBL/GenBank/DDBJ databases">
        <authorList>
            <person name="Gilroy R."/>
        </authorList>
    </citation>
    <scope>NUCLEOTIDE SEQUENCE</scope>
    <source>
        <strain evidence="11">1277</strain>
    </source>
</reference>
<dbReference type="GO" id="GO:0006979">
    <property type="term" value="P:response to oxidative stress"/>
    <property type="evidence" value="ECO:0007669"/>
    <property type="project" value="TreeGrafter"/>
</dbReference>
<dbReference type="InterPro" id="IPR002880">
    <property type="entry name" value="Pyrv_Fd/Flavodoxin_OxRdtase_N"/>
</dbReference>
<dbReference type="GO" id="GO:0016491">
    <property type="term" value="F:oxidoreductase activity"/>
    <property type="evidence" value="ECO:0007669"/>
    <property type="project" value="UniProtKB-KW"/>
</dbReference>
<dbReference type="GO" id="GO:0046872">
    <property type="term" value="F:metal ion binding"/>
    <property type="evidence" value="ECO:0007669"/>
    <property type="project" value="UniProtKB-KW"/>
</dbReference>
<dbReference type="CDD" id="cd07034">
    <property type="entry name" value="TPP_PYR_PFOR_IOR-alpha_like"/>
    <property type="match status" value="1"/>
</dbReference>
<evidence type="ECO:0000256" key="7">
    <source>
        <dbReference type="ARBA" id="ARBA00023004"/>
    </source>
</evidence>
<evidence type="ECO:0000256" key="6">
    <source>
        <dbReference type="ARBA" id="ARBA00023002"/>
    </source>
</evidence>
<gene>
    <name evidence="11" type="ORF">K8V90_09635</name>
</gene>
<dbReference type="SUPFAM" id="SSF52922">
    <property type="entry name" value="TK C-terminal domain-like"/>
    <property type="match status" value="1"/>
</dbReference>
<dbReference type="Pfam" id="PF17147">
    <property type="entry name" value="PFOR_II"/>
    <property type="match status" value="1"/>
</dbReference>
<keyword evidence="4" id="KW-0479">Metal-binding</keyword>
<evidence type="ECO:0000256" key="8">
    <source>
        <dbReference type="ARBA" id="ARBA00023014"/>
    </source>
</evidence>
<evidence type="ECO:0000259" key="10">
    <source>
        <dbReference type="Pfam" id="PF17147"/>
    </source>
</evidence>
<dbReference type="GO" id="GO:0051539">
    <property type="term" value="F:4 iron, 4 sulfur cluster binding"/>
    <property type="evidence" value="ECO:0007669"/>
    <property type="project" value="UniProtKB-KW"/>
</dbReference>
<dbReference type="FunFam" id="3.40.50.970:FF:000012">
    <property type="entry name" value="Pyruvate:ferredoxin (Flavodoxin) oxidoreductase"/>
    <property type="match status" value="1"/>
</dbReference>
<keyword evidence="8" id="KW-0411">Iron-sulfur</keyword>
<feature type="domain" description="Pyruvate:ferredoxin oxidoreductase core" evidence="10">
    <location>
        <begin position="269"/>
        <end position="374"/>
    </location>
</feature>
<proteinExistence type="inferred from homology"/>
<keyword evidence="3" id="KW-0004">4Fe-4S</keyword>
<dbReference type="InterPro" id="IPR029061">
    <property type="entry name" value="THDP-binding"/>
</dbReference>
<sequence>MAKFMKTVDGNTAAAHVAYAFTDVAAIFPITPSSTMAEVVDEWAAQGRKNIFGQKVNVVEMQSEAGAAGAFHGSLQAGALTTTFTASQGLLLMLPNMYKVAGGLLPGVFHVSARALASQALSIFGDHQDVMAARQTGCVLLASGSVQEVADIAPVAHLAAIEGKLPFIHFFDGFRTSHEIQKVELLEYSDYASLLNMEAVKAFRDSALSPNHPVTRGTAQNDDIYFQTREASNKYYNNIVGVVEKYMAKMSELTGRKHGLFNYYGDENAKNIIVAMGSVTETIEETIDFLNAKGGSYGLVKVHLYRPFSNEHLLKTIPQSAERICVLDRTKEPGSTGEPLYLDVRNAFFDMEKAPMIIGGRYGLGSKDVTPTDIKTVFDNLTSEKPKNNF</sequence>
<dbReference type="InterPro" id="IPR033412">
    <property type="entry name" value="PFOR_II"/>
</dbReference>
<dbReference type="PANTHER" id="PTHR32154">
    <property type="entry name" value="PYRUVATE-FLAVODOXIN OXIDOREDUCTASE-RELATED"/>
    <property type="match status" value="1"/>
</dbReference>
<dbReference type="Gene3D" id="3.40.50.920">
    <property type="match status" value="1"/>
</dbReference>
<comment type="similarity">
    <text evidence="1">Belongs to the pyruvate:ferredoxin/flavodoxin oxidoreductase family.</text>
</comment>
<comment type="caution">
    <text evidence="11">The sequence shown here is derived from an EMBL/GenBank/DDBJ whole genome shotgun (WGS) entry which is preliminary data.</text>
</comment>
<feature type="domain" description="Pyruvate flavodoxin/ferredoxin oxidoreductase pyrimidine binding" evidence="9">
    <location>
        <begin position="17"/>
        <end position="247"/>
    </location>
</feature>